<dbReference type="InterPro" id="IPR029063">
    <property type="entry name" value="SAM-dependent_MTases_sf"/>
</dbReference>
<dbReference type="SUPFAM" id="SSF53335">
    <property type="entry name" value="S-adenosyl-L-methionine-dependent methyltransferases"/>
    <property type="match status" value="1"/>
</dbReference>
<sequence length="227" mass="25736">MKPVYKTTPYSGHQVARRPVNVKRLNKTIDSVACTFLGGLCAQPFTALFAWERFLGPLEFSRFIEIGMGYGNTSMFFLMHCINKGAEYVGYEKGKSAGKGNSAIKRLLNLAAHRRTQNFYNPSVMKSIRHMLQQPGVSIIFCDGIDKPYEFEQFAMALKPGDYIAVHDWGRASFQEWLQEAIDDNGLVPVEPDRWDYLKSITRVWRCDRPAIADGKFYAAVLPGHGR</sequence>
<dbReference type="EMBL" id="LAZR01002089">
    <property type="protein sequence ID" value="KKN34722.1"/>
    <property type="molecule type" value="Genomic_DNA"/>
</dbReference>
<proteinExistence type="predicted"/>
<gene>
    <name evidence="1" type="ORF">LCGC14_0791040</name>
</gene>
<organism evidence="1">
    <name type="scientific">marine sediment metagenome</name>
    <dbReference type="NCBI Taxonomy" id="412755"/>
    <lineage>
        <taxon>unclassified sequences</taxon>
        <taxon>metagenomes</taxon>
        <taxon>ecological metagenomes</taxon>
    </lineage>
</organism>
<accession>A0A0F9QCD6</accession>
<protein>
    <submittedName>
        <fullName evidence="1">Uncharacterized protein</fullName>
    </submittedName>
</protein>
<dbReference type="AlphaFoldDB" id="A0A0F9QCD6"/>
<comment type="caution">
    <text evidence="1">The sequence shown here is derived from an EMBL/GenBank/DDBJ whole genome shotgun (WGS) entry which is preliminary data.</text>
</comment>
<dbReference type="Gene3D" id="3.40.50.150">
    <property type="entry name" value="Vaccinia Virus protein VP39"/>
    <property type="match status" value="1"/>
</dbReference>
<evidence type="ECO:0000313" key="1">
    <source>
        <dbReference type="EMBL" id="KKN34722.1"/>
    </source>
</evidence>
<reference evidence="1" key="1">
    <citation type="journal article" date="2015" name="Nature">
        <title>Complex archaea that bridge the gap between prokaryotes and eukaryotes.</title>
        <authorList>
            <person name="Spang A."/>
            <person name="Saw J.H."/>
            <person name="Jorgensen S.L."/>
            <person name="Zaremba-Niedzwiedzka K."/>
            <person name="Martijn J."/>
            <person name="Lind A.E."/>
            <person name="van Eijk R."/>
            <person name="Schleper C."/>
            <person name="Guy L."/>
            <person name="Ettema T.J."/>
        </authorList>
    </citation>
    <scope>NUCLEOTIDE SEQUENCE</scope>
</reference>
<name>A0A0F9QCD6_9ZZZZ</name>